<name>A0A4R4EFU6_9BACL</name>
<organism evidence="1 2">
    <name type="scientific">Paenibacillus albiflavus</name>
    <dbReference type="NCBI Taxonomy" id="2545760"/>
    <lineage>
        <taxon>Bacteria</taxon>
        <taxon>Bacillati</taxon>
        <taxon>Bacillota</taxon>
        <taxon>Bacilli</taxon>
        <taxon>Bacillales</taxon>
        <taxon>Paenibacillaceae</taxon>
        <taxon>Paenibacillus</taxon>
    </lineage>
</organism>
<gene>
    <name evidence="1" type="ORF">E0485_08065</name>
</gene>
<evidence type="ECO:0000313" key="1">
    <source>
        <dbReference type="EMBL" id="TCZ78447.1"/>
    </source>
</evidence>
<proteinExistence type="predicted"/>
<dbReference type="RefSeq" id="WP_132417483.1">
    <property type="nucleotide sequence ID" value="NZ_SKFG01000005.1"/>
</dbReference>
<sequence length="65" mass="7435">MSNRVTECPKCGCRELGQGKQDGYAVMYNANKRLSMGTKILHTICTRCGFIIESYVEKPERFENK</sequence>
<dbReference type="Proteomes" id="UP000295418">
    <property type="component" value="Unassembled WGS sequence"/>
</dbReference>
<keyword evidence="2" id="KW-1185">Reference proteome</keyword>
<comment type="caution">
    <text evidence="1">The sequence shown here is derived from an EMBL/GenBank/DDBJ whole genome shotgun (WGS) entry which is preliminary data.</text>
</comment>
<evidence type="ECO:0000313" key="2">
    <source>
        <dbReference type="Proteomes" id="UP000295418"/>
    </source>
</evidence>
<dbReference type="AlphaFoldDB" id="A0A4R4EFU6"/>
<reference evidence="1 2" key="1">
    <citation type="submission" date="2019-03" db="EMBL/GenBank/DDBJ databases">
        <authorList>
            <person name="Kim M.K.M."/>
        </authorList>
    </citation>
    <scope>NUCLEOTIDE SEQUENCE [LARGE SCALE GENOMIC DNA]</scope>
    <source>
        <strain evidence="1 2">18JY21-1</strain>
    </source>
</reference>
<protein>
    <submittedName>
        <fullName evidence="1">Transcription initiation factor TFIIIB</fullName>
    </submittedName>
</protein>
<keyword evidence="1" id="KW-0396">Initiation factor</keyword>
<accession>A0A4R4EFU6</accession>
<dbReference type="OrthoDB" id="1822642at2"/>
<dbReference type="GO" id="GO:0003743">
    <property type="term" value="F:translation initiation factor activity"/>
    <property type="evidence" value="ECO:0007669"/>
    <property type="project" value="UniProtKB-KW"/>
</dbReference>
<keyword evidence="1" id="KW-0648">Protein biosynthesis</keyword>
<dbReference type="EMBL" id="SKFG01000005">
    <property type="protein sequence ID" value="TCZ78447.1"/>
    <property type="molecule type" value="Genomic_DNA"/>
</dbReference>